<gene>
    <name evidence="2" type="ORF">C8E87_2046</name>
</gene>
<dbReference type="AlphaFoldDB" id="A0A4R6JPF1"/>
<feature type="region of interest" description="Disordered" evidence="1">
    <location>
        <begin position="1"/>
        <end position="42"/>
    </location>
</feature>
<accession>A0A4R6JPF1</accession>
<dbReference type="RefSeq" id="WP_166661140.1">
    <property type="nucleotide sequence ID" value="NZ_BOMD01000022.1"/>
</dbReference>
<dbReference type="EMBL" id="SNWR01000001">
    <property type="protein sequence ID" value="TDO38393.1"/>
    <property type="molecule type" value="Genomic_DNA"/>
</dbReference>
<proteinExistence type="predicted"/>
<keyword evidence="3" id="KW-1185">Reference proteome</keyword>
<dbReference type="Proteomes" id="UP000294901">
    <property type="component" value="Unassembled WGS sequence"/>
</dbReference>
<reference evidence="2 3" key="1">
    <citation type="submission" date="2019-03" db="EMBL/GenBank/DDBJ databases">
        <title>Sequencing the genomes of 1000 actinobacteria strains.</title>
        <authorList>
            <person name="Klenk H.-P."/>
        </authorList>
    </citation>
    <scope>NUCLEOTIDE SEQUENCE [LARGE SCALE GENOMIC DNA]</scope>
    <source>
        <strain evidence="2 3">DSM 43805</strain>
    </source>
</reference>
<evidence type="ECO:0000256" key="1">
    <source>
        <dbReference type="SAM" id="MobiDB-lite"/>
    </source>
</evidence>
<organism evidence="2 3">
    <name type="scientific">Paractinoplanes brasiliensis</name>
    <dbReference type="NCBI Taxonomy" id="52695"/>
    <lineage>
        <taxon>Bacteria</taxon>
        <taxon>Bacillati</taxon>
        <taxon>Actinomycetota</taxon>
        <taxon>Actinomycetes</taxon>
        <taxon>Micromonosporales</taxon>
        <taxon>Micromonosporaceae</taxon>
        <taxon>Paractinoplanes</taxon>
    </lineage>
</organism>
<evidence type="ECO:0000313" key="2">
    <source>
        <dbReference type="EMBL" id="TDO38393.1"/>
    </source>
</evidence>
<sequence>MAKTQVGFEIDDNGRMHQFSGKVTRGQRKSGRAGEFAWTRGPDTRGRKIARALWG</sequence>
<protein>
    <submittedName>
        <fullName evidence="2">Uncharacterized protein</fullName>
    </submittedName>
</protein>
<name>A0A4R6JPF1_9ACTN</name>
<evidence type="ECO:0000313" key="3">
    <source>
        <dbReference type="Proteomes" id="UP000294901"/>
    </source>
</evidence>
<comment type="caution">
    <text evidence="2">The sequence shown here is derived from an EMBL/GenBank/DDBJ whole genome shotgun (WGS) entry which is preliminary data.</text>
</comment>